<dbReference type="InterPro" id="IPR036214">
    <property type="entry name" value="Gp11_sf"/>
</dbReference>
<organism evidence="1 2">
    <name type="scientific">Cronobacter phage Pet-CM3-4</name>
    <dbReference type="NCBI Taxonomy" id="1892569"/>
    <lineage>
        <taxon>Viruses</taxon>
        <taxon>Duplodnaviria</taxon>
        <taxon>Heunggongvirae</taxon>
        <taxon>Uroviricota</taxon>
        <taxon>Caudoviricetes</taxon>
        <taxon>Pantevenvirales</taxon>
        <taxon>Straboviridae</taxon>
        <taxon>Tevenvirinae</taxon>
        <taxon>Karamvirus</taxon>
        <taxon>Karamvirus petcm34</taxon>
    </lineage>
</organism>
<dbReference type="SUPFAM" id="SSF56558">
    <property type="entry name" value="Baseplate structural protein gp11"/>
    <property type="match status" value="1"/>
</dbReference>
<reference evidence="2" key="1">
    <citation type="submission" date="2016-09" db="EMBL/GenBank/DDBJ databases">
        <authorList>
            <person name="Kajsik M."/>
        </authorList>
    </citation>
    <scope>NUCLEOTIDE SEQUENCE [LARGE SCALE GENOMIC DNA]</scope>
</reference>
<dbReference type="Gene3D" id="3.90.1160.10">
    <property type="entry name" value="Baseplate structural protein gp11, finger domain"/>
    <property type="match status" value="1"/>
</dbReference>
<dbReference type="Pfam" id="PF08677">
    <property type="entry name" value="GP11"/>
    <property type="match status" value="1"/>
</dbReference>
<dbReference type="InterPro" id="IPR015976">
    <property type="entry name" value="Phage_T4_Gp11_C"/>
</dbReference>
<sequence length="220" mass="23328">MISVSSSKAGLKSRNADFLQYEIAPGSIDVMNTQPIGSNTISQKYKGVDFPNVQSAIEDVRGFAILPIGTIVINDTGVSPEGIQQIDDWTFTGTVAVDGKSEGESVLVDVYGFMVPALIGDTDTEFAAKVKLVLEDAITAGDVISSVEVSTSAGNILNVKYIDNQEHILPSYSSCGVSISASIQSPSKVGYGSWDLIGRQSLTFDGATSPTVLQYFKRMG</sequence>
<dbReference type="KEGG" id="vg:65109308"/>
<proteinExistence type="predicted"/>
<evidence type="ECO:0000313" key="1">
    <source>
        <dbReference type="EMBL" id="SCN45853.1"/>
    </source>
</evidence>
<dbReference type="GeneID" id="65109308"/>
<protein>
    <submittedName>
        <fullName evidence="1">Phage base plate wedge completion tail pin (T4-like gp11)</fullName>
    </submittedName>
</protein>
<dbReference type="InterPro" id="IPR015982">
    <property type="entry name" value="Baseplate_struct_Gp11_N_sf"/>
</dbReference>
<dbReference type="RefSeq" id="YP_010091775.1">
    <property type="nucleotide sequence ID" value="NC_055726.1"/>
</dbReference>
<accession>A0A1D3RKV6</accession>
<dbReference type="Gene3D" id="1.10.286.30">
    <property type="entry name" value="Baseplate structural protein GP11, N-terminal domain"/>
    <property type="match status" value="1"/>
</dbReference>
<dbReference type="InterPro" id="IPR043180">
    <property type="entry name" value="Baseplate_struct_Gp11_C"/>
</dbReference>
<keyword evidence="2" id="KW-1185">Reference proteome</keyword>
<dbReference type="InterPro" id="IPR014791">
    <property type="entry name" value="Baseplate_struct_Gp11"/>
</dbReference>
<dbReference type="Gene3D" id="2.20.20.20">
    <property type="entry name" value="Baseplate structural protein gp11, C-terminal domain"/>
    <property type="match status" value="1"/>
</dbReference>
<name>A0A1D3RKV6_9CAUD</name>
<dbReference type="Proteomes" id="UP000279601">
    <property type="component" value="Segment"/>
</dbReference>
<dbReference type="EMBL" id="LT614807">
    <property type="protein sequence ID" value="SCN45853.1"/>
    <property type="molecule type" value="Genomic_DNA"/>
</dbReference>
<evidence type="ECO:0000313" key="2">
    <source>
        <dbReference type="Proteomes" id="UP000279601"/>
    </source>
</evidence>